<dbReference type="RefSeq" id="XP_018285032.1">
    <property type="nucleotide sequence ID" value="XM_018437320.1"/>
</dbReference>
<dbReference type="EMBL" id="KV441026">
    <property type="protein sequence ID" value="OAD66992.1"/>
    <property type="molecule type" value="Genomic_DNA"/>
</dbReference>
<dbReference type="GeneID" id="28998226"/>
<dbReference type="VEuPathDB" id="FungiDB:PHYBLDRAFT_174698"/>
<evidence type="ECO:0000313" key="1">
    <source>
        <dbReference type="EMBL" id="OAD66992.1"/>
    </source>
</evidence>
<sequence length="197" mass="21915">MEQGVLIKDGDGGFFKTVSIHNTFLADNNKSKHCYAPQQLSNYGEKYGSSTINTLKVYTAKQEEWKNWFIEKKIQDGYTVSDEKLSFFLMEYVSNRGNKCRKNDDDTSVPLGLESVKGFEAMTAAMMSSRAANAPDIRKLQDKMSEFLAMGSNLFSSNSTTATTAATSSALLSTITTAAHIQLEKIHISTSILYRIF</sequence>
<gene>
    <name evidence="1" type="ORF">PHYBLDRAFT_174698</name>
</gene>
<organism evidence="1 2">
    <name type="scientific">Phycomyces blakesleeanus (strain ATCC 8743b / DSM 1359 / FGSC 10004 / NBRC 33097 / NRRL 1555)</name>
    <dbReference type="NCBI Taxonomy" id="763407"/>
    <lineage>
        <taxon>Eukaryota</taxon>
        <taxon>Fungi</taxon>
        <taxon>Fungi incertae sedis</taxon>
        <taxon>Mucoromycota</taxon>
        <taxon>Mucoromycotina</taxon>
        <taxon>Mucoromycetes</taxon>
        <taxon>Mucorales</taxon>
        <taxon>Phycomycetaceae</taxon>
        <taxon>Phycomyces</taxon>
    </lineage>
</organism>
<protein>
    <submittedName>
        <fullName evidence="1">Uncharacterized protein</fullName>
    </submittedName>
</protein>
<dbReference type="InParanoid" id="A0A162T983"/>
<keyword evidence="2" id="KW-1185">Reference proteome</keyword>
<accession>A0A162T983</accession>
<dbReference type="AlphaFoldDB" id="A0A162T983"/>
<proteinExistence type="predicted"/>
<dbReference type="STRING" id="763407.A0A162T983"/>
<reference evidence="2" key="1">
    <citation type="submission" date="2015-06" db="EMBL/GenBank/DDBJ databases">
        <title>Expansion of signal transduction pathways in fungi by whole-genome duplication.</title>
        <authorList>
            <consortium name="DOE Joint Genome Institute"/>
            <person name="Corrochano L.M."/>
            <person name="Kuo A."/>
            <person name="Marcet-Houben M."/>
            <person name="Polaino S."/>
            <person name="Salamov A."/>
            <person name="Villalobos J.M."/>
            <person name="Alvarez M.I."/>
            <person name="Avalos J."/>
            <person name="Benito E.P."/>
            <person name="Benoit I."/>
            <person name="Burger G."/>
            <person name="Camino L.P."/>
            <person name="Canovas D."/>
            <person name="Cerda-Olmedo E."/>
            <person name="Cheng J.-F."/>
            <person name="Dominguez A."/>
            <person name="Elias M."/>
            <person name="Eslava A.P."/>
            <person name="Glaser F."/>
            <person name="Grimwood J."/>
            <person name="Gutierrez G."/>
            <person name="Heitman J."/>
            <person name="Henrissat B."/>
            <person name="Iturriaga E.A."/>
            <person name="Lang B.F."/>
            <person name="Lavin J.L."/>
            <person name="Lee S."/>
            <person name="Li W."/>
            <person name="Lindquist E."/>
            <person name="Lopez-Garcia S."/>
            <person name="Luque E.M."/>
            <person name="Marcos A.T."/>
            <person name="Martin J."/>
            <person name="McCluskey K."/>
            <person name="Medina H.R."/>
            <person name="Miralles-Duran A."/>
            <person name="Miyazaki A."/>
            <person name="Munoz-Torres E."/>
            <person name="Oguiza J.A."/>
            <person name="Ohm R."/>
            <person name="Olmedo M."/>
            <person name="Orejas M."/>
            <person name="Ortiz-Castellanos L."/>
            <person name="Pisabarro A.G."/>
            <person name="Rodriguez-Romero J."/>
            <person name="Ruiz-Herrera J."/>
            <person name="Ruiz-Vazquez R."/>
            <person name="Sanz C."/>
            <person name="Schackwitz W."/>
            <person name="Schmutz J."/>
            <person name="Shahriari M."/>
            <person name="Shelest E."/>
            <person name="Silva-Franco F."/>
            <person name="Soanes D."/>
            <person name="Syed K."/>
            <person name="Tagua V.G."/>
            <person name="Talbot N.J."/>
            <person name="Thon M."/>
            <person name="De vries R.P."/>
            <person name="Wiebenga A."/>
            <person name="Yadav J.S."/>
            <person name="Braun E.L."/>
            <person name="Baker S."/>
            <person name="Garre V."/>
            <person name="Horwitz B."/>
            <person name="Torres-Martinez S."/>
            <person name="Idnurm A."/>
            <person name="Herrera-Estrella A."/>
            <person name="Gabaldon T."/>
            <person name="Grigoriev I.V."/>
        </authorList>
    </citation>
    <scope>NUCLEOTIDE SEQUENCE [LARGE SCALE GENOMIC DNA]</scope>
    <source>
        <strain evidence="2">NRRL 1555(-)</strain>
    </source>
</reference>
<evidence type="ECO:0000313" key="2">
    <source>
        <dbReference type="Proteomes" id="UP000077315"/>
    </source>
</evidence>
<dbReference type="Proteomes" id="UP000077315">
    <property type="component" value="Unassembled WGS sequence"/>
</dbReference>
<name>A0A162T983_PHYB8</name>